<proteinExistence type="predicted"/>
<protein>
    <submittedName>
        <fullName evidence="1">Uncharacterized protein</fullName>
    </submittedName>
</protein>
<organism evidence="1 2">
    <name type="scientific">Meloidogyne enterolobii</name>
    <name type="common">Root-knot nematode worm</name>
    <name type="synonym">Meloidogyne mayaguensis</name>
    <dbReference type="NCBI Taxonomy" id="390850"/>
    <lineage>
        <taxon>Eukaryota</taxon>
        <taxon>Metazoa</taxon>
        <taxon>Ecdysozoa</taxon>
        <taxon>Nematoda</taxon>
        <taxon>Chromadorea</taxon>
        <taxon>Rhabditida</taxon>
        <taxon>Tylenchina</taxon>
        <taxon>Tylenchomorpha</taxon>
        <taxon>Tylenchoidea</taxon>
        <taxon>Meloidogynidae</taxon>
        <taxon>Meloidogyninae</taxon>
        <taxon>Meloidogyne</taxon>
    </lineage>
</organism>
<sequence>MVVARSPSAAAAASMADSLFERFEVEFDAGTHPVFHGGELITGSLKIQLKKEVTINAIRIQFRGRAVYLDPKHPTKEAAEKVYFDKNFILLERPPGHPEPGHFPWSANFLYSLPFECPLPKGCETSYEGPHGFIRYYARAILETAEPDKAKYIVKQCFSIISSPELHQLVPPISDPISEKKTVRFGSCCCRGKMTAEILLPKSSYAPGEDVIGNFTMDSSTAKNALEHIEVRLIDRLQRITSDLEPIKEATPTVTEPVNGVEAKTGKKLKNKQKQKNGTNDNSANKADDQQQKEETKKQKKSNSIPTTKPSPSTTNSFERHRVVFGRRLVKEDFKGETTPERRNSGENKNVITKTNVHFLRIPAIISTTQLNDQQQQQSASQFDELVDGVDAENGQFHRLLESPSTATLRARREPFLRVDYALQIPLYSSTGWWHGNCLSNIHNLRYRIFSINSPWELIFQPILGMEDYFKGIGFQPFAGGAQSVAESDESSYIPYKGPFTFAPLYPVYLEPPKNLIVAEETILTPISEPAIKTTTNVKSQHPKQSINGGIKREELQQQPFIVVTSTSTTKEENTKKTITTFPETTTTTTTITEERTITKEEGENKIITEEIFSGKNNFPEVLELNKGESEIKEKPLEKIIIKEEKPETIIIEEQEQLPNGGTKTTKIEETSLQQNGDESDEVLRKSVVETEAYEINNDDGSTVSVQKTTTTTTELTTTTPTVVINGEHYNDINNDQQNVVDEQENKNTKNKENNSNGILDNQQMDVSMSG</sequence>
<accession>A0ACB1AXT4</accession>
<evidence type="ECO:0000313" key="2">
    <source>
        <dbReference type="Proteomes" id="UP001497535"/>
    </source>
</evidence>
<comment type="caution">
    <text evidence="1">The sequence shown here is derived from an EMBL/GenBank/DDBJ whole genome shotgun (WGS) entry which is preliminary data.</text>
</comment>
<gene>
    <name evidence="1" type="ORF">MENTE1834_LOCUS44561</name>
</gene>
<reference evidence="1" key="1">
    <citation type="submission" date="2023-11" db="EMBL/GenBank/DDBJ databases">
        <authorList>
            <person name="Poullet M."/>
        </authorList>
    </citation>
    <scope>NUCLEOTIDE SEQUENCE</scope>
    <source>
        <strain evidence="1">E1834</strain>
    </source>
</reference>
<dbReference type="Proteomes" id="UP001497535">
    <property type="component" value="Unassembled WGS sequence"/>
</dbReference>
<dbReference type="EMBL" id="CAVMJV010000137">
    <property type="protein sequence ID" value="CAK5110980.1"/>
    <property type="molecule type" value="Genomic_DNA"/>
</dbReference>
<name>A0ACB1AXT4_MELEN</name>
<evidence type="ECO:0000313" key="1">
    <source>
        <dbReference type="EMBL" id="CAK5110980.1"/>
    </source>
</evidence>
<keyword evidence="2" id="KW-1185">Reference proteome</keyword>